<feature type="compositionally biased region" description="Low complexity" evidence="1">
    <location>
        <begin position="134"/>
        <end position="144"/>
    </location>
</feature>
<comment type="caution">
    <text evidence="2">The sequence shown here is derived from an EMBL/GenBank/DDBJ whole genome shotgun (WGS) entry which is preliminary data.</text>
</comment>
<organism evidence="2 3">
    <name type="scientific">Stylosanthes scabra</name>
    <dbReference type="NCBI Taxonomy" id="79078"/>
    <lineage>
        <taxon>Eukaryota</taxon>
        <taxon>Viridiplantae</taxon>
        <taxon>Streptophyta</taxon>
        <taxon>Embryophyta</taxon>
        <taxon>Tracheophyta</taxon>
        <taxon>Spermatophyta</taxon>
        <taxon>Magnoliopsida</taxon>
        <taxon>eudicotyledons</taxon>
        <taxon>Gunneridae</taxon>
        <taxon>Pentapetalae</taxon>
        <taxon>rosids</taxon>
        <taxon>fabids</taxon>
        <taxon>Fabales</taxon>
        <taxon>Fabaceae</taxon>
        <taxon>Papilionoideae</taxon>
        <taxon>50 kb inversion clade</taxon>
        <taxon>dalbergioids sensu lato</taxon>
        <taxon>Dalbergieae</taxon>
        <taxon>Pterocarpus clade</taxon>
        <taxon>Stylosanthes</taxon>
    </lineage>
</organism>
<name>A0ABU6ULT1_9FABA</name>
<feature type="region of interest" description="Disordered" evidence="1">
    <location>
        <begin position="117"/>
        <end position="157"/>
    </location>
</feature>
<proteinExistence type="predicted"/>
<dbReference type="Proteomes" id="UP001341840">
    <property type="component" value="Unassembled WGS sequence"/>
</dbReference>
<protein>
    <submittedName>
        <fullName evidence="2">Uncharacterized protein</fullName>
    </submittedName>
</protein>
<evidence type="ECO:0000313" key="3">
    <source>
        <dbReference type="Proteomes" id="UP001341840"/>
    </source>
</evidence>
<accession>A0ABU6ULT1</accession>
<feature type="compositionally biased region" description="Polar residues" evidence="1">
    <location>
        <begin position="145"/>
        <end position="157"/>
    </location>
</feature>
<evidence type="ECO:0000313" key="2">
    <source>
        <dbReference type="EMBL" id="MED6161652.1"/>
    </source>
</evidence>
<keyword evidence="3" id="KW-1185">Reference proteome</keyword>
<sequence length="157" mass="18354">MRSLSLYKMVTGSSPLFHCQRVRLGFPRQLTWGMERTQKGSTGRFGMGSGIIYYKYEKHEKFEYYDRKADVELGTLMIRRYHFDDESFVHALHSVRFNPDRPYKVHIEALMADRPLSSFENGKSSTRRSHPSRRSSPTPHYSPRGLSSTQRELSTSR</sequence>
<reference evidence="2 3" key="1">
    <citation type="journal article" date="2023" name="Plants (Basel)">
        <title>Bridging the Gap: Combining Genomics and Transcriptomics Approaches to Understand Stylosanthes scabra, an Orphan Legume from the Brazilian Caatinga.</title>
        <authorList>
            <person name="Ferreira-Neto J.R.C."/>
            <person name="da Silva M.D."/>
            <person name="Binneck E."/>
            <person name="de Melo N.F."/>
            <person name="da Silva R.H."/>
            <person name="de Melo A.L.T.M."/>
            <person name="Pandolfi V."/>
            <person name="Bustamante F.O."/>
            <person name="Brasileiro-Vidal A.C."/>
            <person name="Benko-Iseppon A.M."/>
        </authorList>
    </citation>
    <scope>NUCLEOTIDE SEQUENCE [LARGE SCALE GENOMIC DNA]</scope>
    <source>
        <tissue evidence="2">Leaves</tissue>
    </source>
</reference>
<dbReference type="EMBL" id="JASCZI010121416">
    <property type="protein sequence ID" value="MED6161652.1"/>
    <property type="molecule type" value="Genomic_DNA"/>
</dbReference>
<evidence type="ECO:0000256" key="1">
    <source>
        <dbReference type="SAM" id="MobiDB-lite"/>
    </source>
</evidence>
<gene>
    <name evidence="2" type="ORF">PIB30_062760</name>
</gene>